<evidence type="ECO:0000313" key="4">
    <source>
        <dbReference type="EMBL" id="CAB5238200.1"/>
    </source>
</evidence>
<gene>
    <name evidence="4" type="ORF">UFOVP162_12</name>
</gene>
<feature type="domain" description="DNA-directed DNA polymerase family A palm" evidence="3">
    <location>
        <begin position="359"/>
        <end position="598"/>
    </location>
</feature>
<sequence>MTLWVDFETRSACDLKVAGVYNYAQHGTTEVLCMSYAFNDEDVQTWLPDQPFPTRVADHKGLIYAHNAAFERLIFWYVLQQNYSLEQFYCTAAQARANCAPGSLEDVGRFAGASMKKDHRGAQLIRKMSVPPYEESPELTAEMVAYCEQDVRAMRAISKAMRPLSAVELQDYHVNERINDRGVLVDVELCRAAVKYASAELAEIQDIVAEVTEGAITSVRSPKMRDWVFERVDDEARKLMQKDGKVSIDKTVRFNLLNCDGVPPDVQEVIQCADDLWASSVAKFSRLAQLSDEEDRRVRGAFVFAGGSATGRASSYGAQVHNFTRKCAETPEDVRRSMVRGHAIVPRFGKRVTDVLKGMLRPALIPAKGKHLVVADWAAIEARVNPWLSGKGDAKLALFASGEDVYKVNAAATFHVPVAAVTKDQRQIGKVQELACGFAGGVGAFAAMGRAYGISLPESDARRMVDGWRRANPWSVPYWQDLESAYTRAMRNKGKEFGAGRVVYLFDGQHLWYALPSGRVLCYPYARLESEGITYAKAAWKPAADATEWPRARLWKGLACENITQAVANDLLRHSLRQLEDVVLHVHDEIVIETATPDPDALRSIMCTPPDWAKGLPLDAEVSIMERYGK</sequence>
<dbReference type="InterPro" id="IPR001098">
    <property type="entry name" value="DNA-dir_DNA_pol_A_palm_dom"/>
</dbReference>
<keyword evidence="1" id="KW-0235">DNA replication</keyword>
<dbReference type="EMBL" id="LR798453">
    <property type="protein sequence ID" value="CAB5238200.1"/>
    <property type="molecule type" value="Genomic_DNA"/>
</dbReference>
<dbReference type="Gene3D" id="1.10.150.20">
    <property type="entry name" value="5' to 3' exonuclease, C-terminal subdomain"/>
    <property type="match status" value="1"/>
</dbReference>
<dbReference type="SUPFAM" id="SSF56672">
    <property type="entry name" value="DNA/RNA polymerases"/>
    <property type="match status" value="1"/>
</dbReference>
<accession>A0A6J7XLT8</accession>
<evidence type="ECO:0000256" key="2">
    <source>
        <dbReference type="ARBA" id="ARBA00023109"/>
    </source>
</evidence>
<protein>
    <submittedName>
        <fullName evidence="4">Bifunctional 3'-5' exonuclease/DNA polymerase</fullName>
    </submittedName>
</protein>
<dbReference type="Gene3D" id="3.30.70.370">
    <property type="match status" value="1"/>
</dbReference>
<reference evidence="4" key="1">
    <citation type="submission" date="2020-05" db="EMBL/GenBank/DDBJ databases">
        <authorList>
            <person name="Chiriac C."/>
            <person name="Salcher M."/>
            <person name="Ghai R."/>
            <person name="Kavagutti S V."/>
        </authorList>
    </citation>
    <scope>NUCLEOTIDE SEQUENCE</scope>
</reference>
<keyword evidence="4" id="KW-0540">Nuclease</keyword>
<keyword evidence="2" id="KW-1194">Viral DNA replication</keyword>
<dbReference type="PANTHER" id="PTHR10133:SF27">
    <property type="entry name" value="DNA POLYMERASE NU"/>
    <property type="match status" value="1"/>
</dbReference>
<keyword evidence="4" id="KW-0269">Exonuclease</keyword>
<dbReference type="GO" id="GO:0003677">
    <property type="term" value="F:DNA binding"/>
    <property type="evidence" value="ECO:0007669"/>
    <property type="project" value="InterPro"/>
</dbReference>
<evidence type="ECO:0000259" key="3">
    <source>
        <dbReference type="SMART" id="SM00482"/>
    </source>
</evidence>
<dbReference type="GO" id="GO:0039693">
    <property type="term" value="P:viral DNA genome replication"/>
    <property type="evidence" value="ECO:0007669"/>
    <property type="project" value="UniProtKB-KW"/>
</dbReference>
<name>A0A6J7XLT8_9CAUD</name>
<keyword evidence="4" id="KW-0378">Hydrolase</keyword>
<dbReference type="InterPro" id="IPR043502">
    <property type="entry name" value="DNA/RNA_pol_sf"/>
</dbReference>
<dbReference type="GO" id="GO:0006302">
    <property type="term" value="P:double-strand break repair"/>
    <property type="evidence" value="ECO:0007669"/>
    <property type="project" value="TreeGrafter"/>
</dbReference>
<dbReference type="SUPFAM" id="SSF53098">
    <property type="entry name" value="Ribonuclease H-like"/>
    <property type="match status" value="1"/>
</dbReference>
<dbReference type="GO" id="GO:0006261">
    <property type="term" value="P:DNA-templated DNA replication"/>
    <property type="evidence" value="ECO:0007669"/>
    <property type="project" value="InterPro"/>
</dbReference>
<dbReference type="SMART" id="SM00482">
    <property type="entry name" value="POLAc"/>
    <property type="match status" value="1"/>
</dbReference>
<proteinExistence type="predicted"/>
<evidence type="ECO:0000256" key="1">
    <source>
        <dbReference type="ARBA" id="ARBA00022705"/>
    </source>
</evidence>
<dbReference type="GO" id="GO:0003887">
    <property type="term" value="F:DNA-directed DNA polymerase activity"/>
    <property type="evidence" value="ECO:0007669"/>
    <property type="project" value="InterPro"/>
</dbReference>
<dbReference type="Pfam" id="PF00476">
    <property type="entry name" value="DNA_pol_A"/>
    <property type="match status" value="1"/>
</dbReference>
<dbReference type="PANTHER" id="PTHR10133">
    <property type="entry name" value="DNA POLYMERASE I"/>
    <property type="match status" value="1"/>
</dbReference>
<dbReference type="InterPro" id="IPR012337">
    <property type="entry name" value="RNaseH-like_sf"/>
</dbReference>
<organism evidence="4">
    <name type="scientific">uncultured Caudovirales phage</name>
    <dbReference type="NCBI Taxonomy" id="2100421"/>
    <lineage>
        <taxon>Viruses</taxon>
        <taxon>Duplodnaviria</taxon>
        <taxon>Heunggongvirae</taxon>
        <taxon>Uroviricota</taxon>
        <taxon>Caudoviricetes</taxon>
        <taxon>Peduoviridae</taxon>
        <taxon>Maltschvirus</taxon>
        <taxon>Maltschvirus maltsch</taxon>
    </lineage>
</organism>
<dbReference type="InterPro" id="IPR002298">
    <property type="entry name" value="DNA_polymerase_A"/>
</dbReference>
<dbReference type="GO" id="GO:0004527">
    <property type="term" value="F:exonuclease activity"/>
    <property type="evidence" value="ECO:0007669"/>
    <property type="project" value="UniProtKB-KW"/>
</dbReference>